<proteinExistence type="predicted"/>
<dbReference type="PANTHER" id="PTHR23090:SF9">
    <property type="entry name" value="GLUTAMINE-DEPENDENT NAD(+) SYNTHETASE"/>
    <property type="match status" value="1"/>
</dbReference>
<dbReference type="GeneID" id="25256454"/>
<dbReference type="InterPro" id="IPR003694">
    <property type="entry name" value="NAD_synthase"/>
</dbReference>
<dbReference type="GO" id="GO:0004359">
    <property type="term" value="F:glutaminase activity"/>
    <property type="evidence" value="ECO:0007669"/>
    <property type="project" value="InterPro"/>
</dbReference>
<dbReference type="OMA" id="LEWQFRE"/>
<keyword evidence="4" id="KW-0067">ATP-binding</keyword>
<comment type="pathway">
    <text evidence="1">Cofactor biosynthesis; NAD(+) biosynthesis.</text>
</comment>
<evidence type="ECO:0000256" key="2">
    <source>
        <dbReference type="ARBA" id="ARBA00022598"/>
    </source>
</evidence>
<sequence>ETVFGYYTKYDCSSGDINPIGSLNKQNVRKVLQWAAEKEPLKCGVVREILLQQPSAELRPPAAATAAAAAAAQTDEEEMGLSYDELSLFNFLRFNLRCGPFSLFLQTLRLGQTANPDALYRLVRRFFWGYTRNRHKSATLTAGAHLVDLASGDKELDLRPLLYPSLEWQFREMRKKLGFREGV</sequence>
<dbReference type="UniPathway" id="UPA00253"/>
<dbReference type="CDD" id="cd00553">
    <property type="entry name" value="NAD_synthase"/>
    <property type="match status" value="1"/>
</dbReference>
<dbReference type="VEuPathDB" id="ToxoDB:ETH2_0838400"/>
<dbReference type="InterPro" id="IPR022310">
    <property type="entry name" value="NAD/GMP_synthase"/>
</dbReference>
<evidence type="ECO:0000256" key="3">
    <source>
        <dbReference type="ARBA" id="ARBA00022741"/>
    </source>
</evidence>
<dbReference type="GO" id="GO:0005524">
    <property type="term" value="F:ATP binding"/>
    <property type="evidence" value="ECO:0007669"/>
    <property type="project" value="UniProtKB-KW"/>
</dbReference>
<dbReference type="VEuPathDB" id="ToxoDB:ETH_00037065"/>
<dbReference type="PANTHER" id="PTHR23090">
    <property type="entry name" value="NH 3 /GLUTAMINE-DEPENDENT NAD + SYNTHETASE"/>
    <property type="match status" value="1"/>
</dbReference>
<protein>
    <submittedName>
        <fullName evidence="7">Glutamine-dependent NAD(+) synthetase protein, putative</fullName>
    </submittedName>
</protein>
<evidence type="ECO:0000259" key="6">
    <source>
        <dbReference type="Pfam" id="PF02540"/>
    </source>
</evidence>
<reference evidence="7" key="2">
    <citation type="submission" date="2013-10" db="EMBL/GenBank/DDBJ databases">
        <authorList>
            <person name="Aslett M."/>
        </authorList>
    </citation>
    <scope>NUCLEOTIDE SEQUENCE [LARGE SCALE GENOMIC DNA]</scope>
    <source>
        <strain evidence="7">Houghton</strain>
    </source>
</reference>
<dbReference type="GO" id="GO:0005737">
    <property type="term" value="C:cytoplasm"/>
    <property type="evidence" value="ECO:0007669"/>
    <property type="project" value="InterPro"/>
</dbReference>
<dbReference type="SUPFAM" id="SSF52402">
    <property type="entry name" value="Adenine nucleotide alpha hydrolases-like"/>
    <property type="match status" value="1"/>
</dbReference>
<reference evidence="7" key="1">
    <citation type="submission" date="2013-10" db="EMBL/GenBank/DDBJ databases">
        <title>Genomic analysis of the causative agents of coccidiosis in chickens.</title>
        <authorList>
            <person name="Reid A.J."/>
            <person name="Blake D."/>
            <person name="Billington K."/>
            <person name="Browne H."/>
            <person name="Dunn M."/>
            <person name="Hung S."/>
            <person name="Kawahara F."/>
            <person name="Miranda-Saavedra D."/>
            <person name="Mourier T."/>
            <person name="Nagra H."/>
            <person name="Otto T.D."/>
            <person name="Rawlings N."/>
            <person name="Sanchez A."/>
            <person name="Sanders M."/>
            <person name="Subramaniam C."/>
            <person name="Tay Y."/>
            <person name="Dear P."/>
            <person name="Doerig C."/>
            <person name="Gruber A."/>
            <person name="Parkinson J."/>
            <person name="Shirley M."/>
            <person name="Wan K.L."/>
            <person name="Berriman M."/>
            <person name="Tomley F."/>
            <person name="Pain A."/>
        </authorList>
    </citation>
    <scope>NUCLEOTIDE SEQUENCE [LARGE SCALE GENOMIC DNA]</scope>
    <source>
        <strain evidence="7">Houghton</strain>
    </source>
</reference>
<keyword evidence="8" id="KW-1185">Reference proteome</keyword>
<feature type="domain" description="NAD/GMP synthase" evidence="6">
    <location>
        <begin position="1"/>
        <end position="86"/>
    </location>
</feature>
<dbReference type="GO" id="GO:0003952">
    <property type="term" value="F:NAD+ synthase (glutamine-hydrolyzing) activity"/>
    <property type="evidence" value="ECO:0007669"/>
    <property type="project" value="InterPro"/>
</dbReference>
<dbReference type="GO" id="GO:0009435">
    <property type="term" value="P:NAD+ biosynthetic process"/>
    <property type="evidence" value="ECO:0007669"/>
    <property type="project" value="UniProtKB-UniPathway"/>
</dbReference>
<dbReference type="OrthoDB" id="2020662at2759"/>
<dbReference type="EMBL" id="HG674754">
    <property type="protein sequence ID" value="CDJ39875.1"/>
    <property type="molecule type" value="Genomic_DNA"/>
</dbReference>
<gene>
    <name evidence="7" type="ORF">ETH_00037065</name>
</gene>
<dbReference type="InterPro" id="IPR014729">
    <property type="entry name" value="Rossmann-like_a/b/a_fold"/>
</dbReference>
<dbReference type="Proteomes" id="UP000030747">
    <property type="component" value="Unassembled WGS sequence"/>
</dbReference>
<dbReference type="Pfam" id="PF02540">
    <property type="entry name" value="NAD_synthase"/>
    <property type="match status" value="1"/>
</dbReference>
<evidence type="ECO:0000256" key="4">
    <source>
        <dbReference type="ARBA" id="ARBA00022840"/>
    </source>
</evidence>
<evidence type="ECO:0000256" key="5">
    <source>
        <dbReference type="ARBA" id="ARBA00023027"/>
    </source>
</evidence>
<evidence type="ECO:0000313" key="8">
    <source>
        <dbReference type="Proteomes" id="UP000030747"/>
    </source>
</evidence>
<evidence type="ECO:0000256" key="1">
    <source>
        <dbReference type="ARBA" id="ARBA00004790"/>
    </source>
</evidence>
<evidence type="ECO:0000313" key="7">
    <source>
        <dbReference type="EMBL" id="CDJ39875.1"/>
    </source>
</evidence>
<dbReference type="Gene3D" id="3.40.50.620">
    <property type="entry name" value="HUPs"/>
    <property type="match status" value="1"/>
</dbReference>
<name>U6KWJ3_EIMTE</name>
<organism evidence="7 8">
    <name type="scientific">Eimeria tenella</name>
    <name type="common">Coccidian parasite</name>
    <dbReference type="NCBI Taxonomy" id="5802"/>
    <lineage>
        <taxon>Eukaryota</taxon>
        <taxon>Sar</taxon>
        <taxon>Alveolata</taxon>
        <taxon>Apicomplexa</taxon>
        <taxon>Conoidasida</taxon>
        <taxon>Coccidia</taxon>
        <taxon>Eucoccidiorida</taxon>
        <taxon>Eimeriorina</taxon>
        <taxon>Eimeriidae</taxon>
        <taxon>Eimeria</taxon>
    </lineage>
</organism>
<dbReference type="RefSeq" id="XP_013230628.1">
    <property type="nucleotide sequence ID" value="XM_013375174.1"/>
</dbReference>
<keyword evidence="3" id="KW-0547">Nucleotide-binding</keyword>
<keyword evidence="2" id="KW-0436">Ligase</keyword>
<keyword evidence="5" id="KW-0520">NAD</keyword>
<feature type="non-terminal residue" evidence="7">
    <location>
        <position position="1"/>
    </location>
</feature>
<accession>U6KWJ3</accession>
<dbReference type="AlphaFoldDB" id="U6KWJ3"/>